<dbReference type="InterPro" id="IPR020476">
    <property type="entry name" value="Nudix_hydrolase"/>
</dbReference>
<accession>A0ABQ2GCT1</accession>
<dbReference type="InterPro" id="IPR000086">
    <property type="entry name" value="NUDIX_hydrolase_dom"/>
</dbReference>
<feature type="domain" description="Nudix hydrolase" evidence="4">
    <location>
        <begin position="14"/>
        <end position="133"/>
    </location>
</feature>
<comment type="cofactor">
    <cofactor evidence="1">
        <name>Mg(2+)</name>
        <dbReference type="ChEBI" id="CHEBI:18420"/>
    </cofactor>
</comment>
<comment type="caution">
    <text evidence="5">The sequence shown here is derived from an EMBL/GenBank/DDBJ whole genome shotgun (WGS) entry which is preliminary data.</text>
</comment>
<evidence type="ECO:0000313" key="6">
    <source>
        <dbReference type="Proteomes" id="UP000639973"/>
    </source>
</evidence>
<evidence type="ECO:0000259" key="4">
    <source>
        <dbReference type="PROSITE" id="PS51462"/>
    </source>
</evidence>
<sequence length="158" mass="17256">MSAGPFLNLSPGEERTGRACAWIEHEGRVLMSARDAWGWTLPGGGIRPGETPQQAAVREAWEECGAHGEVVGEAVRLSEGADCYPVRLLGLDASPEGRPVRWVRPESLWWACDPQLCQVLAARGRNVPPPALRTVVQLLRRITFRIQAVVRRVSGVAA</sequence>
<dbReference type="InterPro" id="IPR020084">
    <property type="entry name" value="NUDIX_hydrolase_CS"/>
</dbReference>
<evidence type="ECO:0000256" key="2">
    <source>
        <dbReference type="ARBA" id="ARBA00022801"/>
    </source>
</evidence>
<dbReference type="PRINTS" id="PR00502">
    <property type="entry name" value="NUDIXFAMILY"/>
</dbReference>
<name>A0ABQ2GCT1_9DEIO</name>
<evidence type="ECO:0000256" key="3">
    <source>
        <dbReference type="RuleBase" id="RU003476"/>
    </source>
</evidence>
<dbReference type="PROSITE" id="PS00893">
    <property type="entry name" value="NUDIX_BOX"/>
    <property type="match status" value="1"/>
</dbReference>
<organism evidence="5 6">
    <name type="scientific">Deinococcus aerolatus</name>
    <dbReference type="NCBI Taxonomy" id="522487"/>
    <lineage>
        <taxon>Bacteria</taxon>
        <taxon>Thermotogati</taxon>
        <taxon>Deinococcota</taxon>
        <taxon>Deinococci</taxon>
        <taxon>Deinococcales</taxon>
        <taxon>Deinococcaceae</taxon>
        <taxon>Deinococcus</taxon>
    </lineage>
</organism>
<dbReference type="RefSeq" id="WP_229723555.1">
    <property type="nucleotide sequence ID" value="NZ_BMOL01000011.1"/>
</dbReference>
<dbReference type="PROSITE" id="PS51462">
    <property type="entry name" value="NUDIX"/>
    <property type="match status" value="1"/>
</dbReference>
<dbReference type="PANTHER" id="PTHR43046:SF14">
    <property type="entry name" value="MUTT_NUDIX FAMILY PROTEIN"/>
    <property type="match status" value="1"/>
</dbReference>
<dbReference type="SUPFAM" id="SSF55811">
    <property type="entry name" value="Nudix"/>
    <property type="match status" value="1"/>
</dbReference>
<proteinExistence type="inferred from homology"/>
<evidence type="ECO:0000256" key="1">
    <source>
        <dbReference type="ARBA" id="ARBA00001946"/>
    </source>
</evidence>
<dbReference type="Proteomes" id="UP000639973">
    <property type="component" value="Unassembled WGS sequence"/>
</dbReference>
<reference evidence="6" key="1">
    <citation type="journal article" date="2019" name="Int. J. Syst. Evol. Microbiol.">
        <title>The Global Catalogue of Microorganisms (GCM) 10K type strain sequencing project: providing services to taxonomists for standard genome sequencing and annotation.</title>
        <authorList>
            <consortium name="The Broad Institute Genomics Platform"/>
            <consortium name="The Broad Institute Genome Sequencing Center for Infectious Disease"/>
            <person name="Wu L."/>
            <person name="Ma J."/>
        </authorList>
    </citation>
    <scope>NUCLEOTIDE SEQUENCE [LARGE SCALE GENOMIC DNA]</scope>
    <source>
        <strain evidence="6">JCM 15442</strain>
    </source>
</reference>
<gene>
    <name evidence="5" type="ORF">GCM10010840_24270</name>
</gene>
<dbReference type="PANTHER" id="PTHR43046">
    <property type="entry name" value="GDP-MANNOSE MANNOSYL HYDROLASE"/>
    <property type="match status" value="1"/>
</dbReference>
<keyword evidence="6" id="KW-1185">Reference proteome</keyword>
<dbReference type="Pfam" id="PF00293">
    <property type="entry name" value="NUDIX"/>
    <property type="match status" value="1"/>
</dbReference>
<evidence type="ECO:0000313" key="5">
    <source>
        <dbReference type="EMBL" id="GGL85503.1"/>
    </source>
</evidence>
<keyword evidence="2 3" id="KW-0378">Hydrolase</keyword>
<dbReference type="EMBL" id="BMOL01000011">
    <property type="protein sequence ID" value="GGL85503.1"/>
    <property type="molecule type" value="Genomic_DNA"/>
</dbReference>
<dbReference type="InterPro" id="IPR015797">
    <property type="entry name" value="NUDIX_hydrolase-like_dom_sf"/>
</dbReference>
<protein>
    <recommendedName>
        <fullName evidence="4">Nudix hydrolase domain-containing protein</fullName>
    </recommendedName>
</protein>
<dbReference type="Gene3D" id="3.90.79.10">
    <property type="entry name" value="Nucleoside Triphosphate Pyrophosphohydrolase"/>
    <property type="match status" value="1"/>
</dbReference>
<comment type="similarity">
    <text evidence="3">Belongs to the Nudix hydrolase family.</text>
</comment>